<gene>
    <name evidence="2" type="ORF">OBBRIDRAFT_80989</name>
</gene>
<name>A0A8E2DHT8_9APHY</name>
<dbReference type="CDD" id="cd21037">
    <property type="entry name" value="MLKL_NTD"/>
    <property type="match status" value="1"/>
</dbReference>
<dbReference type="InterPro" id="IPR059179">
    <property type="entry name" value="MLKL-like_MCAfunc"/>
</dbReference>
<evidence type="ECO:0000259" key="1">
    <source>
        <dbReference type="Pfam" id="PF22215"/>
    </source>
</evidence>
<dbReference type="InterPro" id="IPR054000">
    <property type="entry name" value="MLKL_N"/>
</dbReference>
<dbReference type="Gene3D" id="1.20.930.20">
    <property type="entry name" value="Adaptor protein Cbl, N-terminal domain"/>
    <property type="match status" value="1"/>
</dbReference>
<evidence type="ECO:0000313" key="2">
    <source>
        <dbReference type="EMBL" id="OCH88570.1"/>
    </source>
</evidence>
<evidence type="ECO:0000313" key="3">
    <source>
        <dbReference type="Proteomes" id="UP000250043"/>
    </source>
</evidence>
<dbReference type="InterPro" id="IPR036537">
    <property type="entry name" value="Adaptor_Cbl_N_dom_sf"/>
</dbReference>
<sequence length="402" mass="45190">MPPRSSRSAVSVDVLGSTAVVLETMQQASTAVSAVPFLGAIIGSTLSLVQAAQKVKTDRERALRLAKRAADLVKHIEETIAVDPDASDERLKTNLAELLQTLKRISFDVEKQTTKKFWSRLLHQSSVSGMLDGHTDSLDAAWRSFDTICLIVLQQKLERQLQLTREQNQTVQEQAMYDRDQYRLFRLDDVNLQAVRGIWVKGDITMGDEYQGEWQGRAVVVRRLRGAATNENPAAMVTRYPRLFHPHIAQVFGYSHPAVADRFYVMETGTISIASYVKDKDFLEKLRHPLRMIVDYADTFFYIRDSLLKKEDTFSHCGHDKCMTSITLRNNGKLVLAVEDVANSRFDCMYGHMAKLSSSEGASTCIASALTVGRHATDERFVCQTSETRRAGRPCAIRCTGY</sequence>
<dbReference type="AlphaFoldDB" id="A0A8E2DHT8"/>
<reference evidence="2 3" key="1">
    <citation type="submission" date="2016-07" db="EMBL/GenBank/DDBJ databases">
        <title>Draft genome of the white-rot fungus Obba rivulosa 3A-2.</title>
        <authorList>
            <consortium name="DOE Joint Genome Institute"/>
            <person name="Miettinen O."/>
            <person name="Riley R."/>
            <person name="Acob R."/>
            <person name="Barry K."/>
            <person name="Cullen D."/>
            <person name="De Vries R."/>
            <person name="Hainaut M."/>
            <person name="Hatakka A."/>
            <person name="Henrissat B."/>
            <person name="Hilden K."/>
            <person name="Kuo R."/>
            <person name="Labutti K."/>
            <person name="Lipzen A."/>
            <person name="Makela M.R."/>
            <person name="Sandor L."/>
            <person name="Spatafora J.W."/>
            <person name="Grigoriev I.V."/>
            <person name="Hibbett D.S."/>
        </authorList>
    </citation>
    <scope>NUCLEOTIDE SEQUENCE [LARGE SCALE GENOMIC DNA]</scope>
    <source>
        <strain evidence="2 3">3A-2</strain>
    </source>
</reference>
<keyword evidence="3" id="KW-1185">Reference proteome</keyword>
<dbReference type="GO" id="GO:0007166">
    <property type="term" value="P:cell surface receptor signaling pathway"/>
    <property type="evidence" value="ECO:0007669"/>
    <property type="project" value="InterPro"/>
</dbReference>
<organism evidence="2 3">
    <name type="scientific">Obba rivulosa</name>
    <dbReference type="NCBI Taxonomy" id="1052685"/>
    <lineage>
        <taxon>Eukaryota</taxon>
        <taxon>Fungi</taxon>
        <taxon>Dikarya</taxon>
        <taxon>Basidiomycota</taxon>
        <taxon>Agaricomycotina</taxon>
        <taxon>Agaricomycetes</taxon>
        <taxon>Polyporales</taxon>
        <taxon>Gelatoporiaceae</taxon>
        <taxon>Obba</taxon>
    </lineage>
</organism>
<dbReference type="EMBL" id="KV722449">
    <property type="protein sequence ID" value="OCH88570.1"/>
    <property type="molecule type" value="Genomic_DNA"/>
</dbReference>
<protein>
    <recommendedName>
        <fullName evidence="1">Mixed lineage kinase domain-containing protein</fullName>
    </recommendedName>
</protein>
<feature type="domain" description="Mixed lineage kinase" evidence="1">
    <location>
        <begin position="39"/>
        <end position="173"/>
    </location>
</feature>
<accession>A0A8E2DHT8</accession>
<proteinExistence type="predicted"/>
<dbReference type="Gene3D" id="1.10.510.10">
    <property type="entry name" value="Transferase(Phosphotransferase) domain 1"/>
    <property type="match status" value="1"/>
</dbReference>
<dbReference type="OrthoDB" id="2795723at2759"/>
<dbReference type="Pfam" id="PF22215">
    <property type="entry name" value="MLKL_N"/>
    <property type="match status" value="1"/>
</dbReference>
<dbReference type="Proteomes" id="UP000250043">
    <property type="component" value="Unassembled WGS sequence"/>
</dbReference>